<protein>
    <submittedName>
        <fullName evidence="2">Uncharacterized protein</fullName>
    </submittedName>
</protein>
<evidence type="ECO:0000313" key="2">
    <source>
        <dbReference type="EMBL" id="EKE28378.1"/>
    </source>
</evidence>
<feature type="transmembrane region" description="Helical" evidence="1">
    <location>
        <begin position="110"/>
        <end position="129"/>
    </location>
</feature>
<keyword evidence="1" id="KW-0472">Membrane</keyword>
<feature type="transmembrane region" description="Helical" evidence="1">
    <location>
        <begin position="141"/>
        <end position="163"/>
    </location>
</feature>
<feature type="transmembrane region" description="Helical" evidence="1">
    <location>
        <begin position="67"/>
        <end position="89"/>
    </location>
</feature>
<reference evidence="2" key="1">
    <citation type="journal article" date="2012" name="Science">
        <title>Fermentation, hydrogen, and sulfur metabolism in multiple uncultivated bacterial phyla.</title>
        <authorList>
            <person name="Wrighton K.C."/>
            <person name="Thomas B.C."/>
            <person name="Sharon I."/>
            <person name="Miller C.S."/>
            <person name="Castelle C.J."/>
            <person name="VerBerkmoes N.C."/>
            <person name="Wilkins M.J."/>
            <person name="Hettich R.L."/>
            <person name="Lipton M.S."/>
            <person name="Williams K.H."/>
            <person name="Long P.E."/>
            <person name="Banfield J.F."/>
        </authorList>
    </citation>
    <scope>NUCLEOTIDE SEQUENCE [LARGE SCALE GENOMIC DNA]</scope>
</reference>
<evidence type="ECO:0000256" key="1">
    <source>
        <dbReference type="SAM" id="Phobius"/>
    </source>
</evidence>
<dbReference type="AlphaFoldDB" id="K2FZG7"/>
<proteinExistence type="predicted"/>
<feature type="transmembrane region" description="Helical" evidence="1">
    <location>
        <begin position="36"/>
        <end position="55"/>
    </location>
</feature>
<dbReference type="EMBL" id="AMFJ01000341">
    <property type="protein sequence ID" value="EKE28378.1"/>
    <property type="molecule type" value="Genomic_DNA"/>
</dbReference>
<accession>K2FZG7</accession>
<sequence>MNYILNSKNRKLKYKLHLLVDRLSFNFLNLTASQKIVFLGIILCFFSLFFTWFTVEYDGITPYSSFNIVSWHVGYFIGLILIFLTFLILSNKNKEKLKTKTWVIFHDYTIIVFSWIIIFLLTLVIFNSIRGLTTFSKWISIWKWIIFEVVGSIFVLLGWVLSYREKKQEILSKIYIENSKFEAQQDLEDYKDILSSPAWNNKSNMSLPI</sequence>
<gene>
    <name evidence="2" type="ORF">ACD_3C00067G0012</name>
</gene>
<organism evidence="2">
    <name type="scientific">uncultured bacterium</name>
    <name type="common">gcode 4</name>
    <dbReference type="NCBI Taxonomy" id="1234023"/>
    <lineage>
        <taxon>Bacteria</taxon>
        <taxon>environmental samples</taxon>
    </lineage>
</organism>
<keyword evidence="1" id="KW-1133">Transmembrane helix</keyword>
<name>K2FZG7_9BACT</name>
<comment type="caution">
    <text evidence="2">The sequence shown here is derived from an EMBL/GenBank/DDBJ whole genome shotgun (WGS) entry which is preliminary data.</text>
</comment>
<keyword evidence="1" id="KW-0812">Transmembrane</keyword>